<dbReference type="Pfam" id="PF00486">
    <property type="entry name" value="Trans_reg_C"/>
    <property type="match status" value="1"/>
</dbReference>
<dbReference type="PANTHER" id="PTHR48111">
    <property type="entry name" value="REGULATOR OF RPOS"/>
    <property type="match status" value="1"/>
</dbReference>
<dbReference type="GO" id="GO:0005829">
    <property type="term" value="C:cytosol"/>
    <property type="evidence" value="ECO:0007669"/>
    <property type="project" value="TreeGrafter"/>
</dbReference>
<keyword evidence="11" id="KW-1185">Reference proteome</keyword>
<feature type="domain" description="Response regulatory" evidence="8">
    <location>
        <begin position="12"/>
        <end position="125"/>
    </location>
</feature>
<dbReference type="EMBL" id="ADVG01000004">
    <property type="protein sequence ID" value="EFH81644.1"/>
    <property type="molecule type" value="Genomic_DNA"/>
</dbReference>
<keyword evidence="3" id="KW-0805">Transcription regulation</keyword>
<evidence type="ECO:0000256" key="5">
    <source>
        <dbReference type="ARBA" id="ARBA00023163"/>
    </source>
</evidence>
<dbReference type="STRING" id="485913.Krac_2380"/>
<dbReference type="PROSITE" id="PS51755">
    <property type="entry name" value="OMPR_PHOB"/>
    <property type="match status" value="1"/>
</dbReference>
<keyword evidence="4 7" id="KW-0238">DNA-binding</keyword>
<evidence type="ECO:0000256" key="1">
    <source>
        <dbReference type="ARBA" id="ARBA00022553"/>
    </source>
</evidence>
<dbReference type="AlphaFoldDB" id="D6U564"/>
<dbReference type="GO" id="GO:0000976">
    <property type="term" value="F:transcription cis-regulatory region binding"/>
    <property type="evidence" value="ECO:0007669"/>
    <property type="project" value="TreeGrafter"/>
</dbReference>
<dbReference type="InterPro" id="IPR036388">
    <property type="entry name" value="WH-like_DNA-bd_sf"/>
</dbReference>
<dbReference type="Proteomes" id="UP000004508">
    <property type="component" value="Unassembled WGS sequence"/>
</dbReference>
<name>D6U564_KTERA</name>
<dbReference type="InParanoid" id="D6U564"/>
<dbReference type="SUPFAM" id="SSF52172">
    <property type="entry name" value="CheY-like"/>
    <property type="match status" value="1"/>
</dbReference>
<dbReference type="InterPro" id="IPR016032">
    <property type="entry name" value="Sig_transdc_resp-reg_C-effctor"/>
</dbReference>
<feature type="domain" description="OmpR/PhoB-type" evidence="9">
    <location>
        <begin position="143"/>
        <end position="239"/>
    </location>
</feature>
<feature type="modified residue" description="4-aspartylphosphate" evidence="6">
    <location>
        <position position="61"/>
    </location>
</feature>
<dbReference type="CDD" id="cd00383">
    <property type="entry name" value="trans_reg_C"/>
    <property type="match status" value="1"/>
</dbReference>
<dbReference type="FunFam" id="3.40.50.2300:FF:000001">
    <property type="entry name" value="DNA-binding response regulator PhoB"/>
    <property type="match status" value="1"/>
</dbReference>
<dbReference type="InterPro" id="IPR039420">
    <property type="entry name" value="WalR-like"/>
</dbReference>
<protein>
    <submittedName>
        <fullName evidence="10">Two component transcriptional regulator, winged helix family</fullName>
    </submittedName>
</protein>
<evidence type="ECO:0000256" key="2">
    <source>
        <dbReference type="ARBA" id="ARBA00023012"/>
    </source>
</evidence>
<evidence type="ECO:0000256" key="4">
    <source>
        <dbReference type="ARBA" id="ARBA00023125"/>
    </source>
</evidence>
<dbReference type="SUPFAM" id="SSF46894">
    <property type="entry name" value="C-terminal effector domain of the bipartite response regulators"/>
    <property type="match status" value="1"/>
</dbReference>
<dbReference type="PANTHER" id="PTHR48111:SF1">
    <property type="entry name" value="TWO-COMPONENT RESPONSE REGULATOR ORR33"/>
    <property type="match status" value="1"/>
</dbReference>
<evidence type="ECO:0000313" key="11">
    <source>
        <dbReference type="Proteomes" id="UP000004508"/>
    </source>
</evidence>
<dbReference type="CDD" id="cd17574">
    <property type="entry name" value="REC_OmpR"/>
    <property type="match status" value="1"/>
</dbReference>
<dbReference type="GO" id="GO:0000156">
    <property type="term" value="F:phosphorelay response regulator activity"/>
    <property type="evidence" value="ECO:0007669"/>
    <property type="project" value="TreeGrafter"/>
</dbReference>
<reference evidence="10 11" key="1">
    <citation type="journal article" date="2011" name="Stand. Genomic Sci.">
        <title>Non-contiguous finished genome sequence and contextual data of the filamentous soil bacterium Ktedonobacter racemifer type strain (SOSP1-21).</title>
        <authorList>
            <person name="Chang Y.J."/>
            <person name="Land M."/>
            <person name="Hauser L."/>
            <person name="Chertkov O."/>
            <person name="Del Rio T.G."/>
            <person name="Nolan M."/>
            <person name="Copeland A."/>
            <person name="Tice H."/>
            <person name="Cheng J.F."/>
            <person name="Lucas S."/>
            <person name="Han C."/>
            <person name="Goodwin L."/>
            <person name="Pitluck S."/>
            <person name="Ivanova N."/>
            <person name="Ovchinikova G."/>
            <person name="Pati A."/>
            <person name="Chen A."/>
            <person name="Palaniappan K."/>
            <person name="Mavromatis K."/>
            <person name="Liolios K."/>
            <person name="Brettin T."/>
            <person name="Fiebig A."/>
            <person name="Rohde M."/>
            <person name="Abt B."/>
            <person name="Goker M."/>
            <person name="Detter J.C."/>
            <person name="Woyke T."/>
            <person name="Bristow J."/>
            <person name="Eisen J.A."/>
            <person name="Markowitz V."/>
            <person name="Hugenholtz P."/>
            <person name="Kyrpides N.C."/>
            <person name="Klenk H.P."/>
            <person name="Lapidus A."/>
        </authorList>
    </citation>
    <scope>NUCLEOTIDE SEQUENCE [LARGE SCALE GENOMIC DNA]</scope>
    <source>
        <strain evidence="11">DSM 44963</strain>
    </source>
</reference>
<dbReference type="PROSITE" id="PS50110">
    <property type="entry name" value="RESPONSE_REGULATORY"/>
    <property type="match status" value="1"/>
</dbReference>
<dbReference type="Gene3D" id="1.10.10.10">
    <property type="entry name" value="Winged helix-like DNA-binding domain superfamily/Winged helix DNA-binding domain"/>
    <property type="match status" value="1"/>
</dbReference>
<comment type="caution">
    <text evidence="10">The sequence shown here is derived from an EMBL/GenBank/DDBJ whole genome shotgun (WGS) entry which is preliminary data.</text>
</comment>
<dbReference type="InterPro" id="IPR011006">
    <property type="entry name" value="CheY-like_superfamily"/>
</dbReference>
<organism evidence="10 11">
    <name type="scientific">Ktedonobacter racemifer DSM 44963</name>
    <dbReference type="NCBI Taxonomy" id="485913"/>
    <lineage>
        <taxon>Bacteria</taxon>
        <taxon>Bacillati</taxon>
        <taxon>Chloroflexota</taxon>
        <taxon>Ktedonobacteria</taxon>
        <taxon>Ktedonobacterales</taxon>
        <taxon>Ktedonobacteraceae</taxon>
        <taxon>Ktedonobacter</taxon>
    </lineage>
</organism>
<evidence type="ECO:0000256" key="7">
    <source>
        <dbReference type="PROSITE-ProRule" id="PRU01091"/>
    </source>
</evidence>
<dbReference type="Pfam" id="PF00072">
    <property type="entry name" value="Response_reg"/>
    <property type="match status" value="1"/>
</dbReference>
<evidence type="ECO:0000259" key="8">
    <source>
        <dbReference type="PROSITE" id="PS50110"/>
    </source>
</evidence>
<dbReference type="eggNOG" id="COG0745">
    <property type="taxonomic scope" value="Bacteria"/>
</dbReference>
<evidence type="ECO:0000256" key="3">
    <source>
        <dbReference type="ARBA" id="ARBA00023015"/>
    </source>
</evidence>
<dbReference type="Gene3D" id="6.10.250.690">
    <property type="match status" value="1"/>
</dbReference>
<gene>
    <name evidence="10" type="ORF">Krac_2380</name>
</gene>
<proteinExistence type="predicted"/>
<dbReference type="SMART" id="SM00448">
    <property type="entry name" value="REC"/>
    <property type="match status" value="1"/>
</dbReference>
<dbReference type="SMART" id="SM00862">
    <property type="entry name" value="Trans_reg_C"/>
    <property type="match status" value="1"/>
</dbReference>
<dbReference type="InterPro" id="IPR001789">
    <property type="entry name" value="Sig_transdc_resp-reg_receiver"/>
</dbReference>
<keyword evidence="2" id="KW-0902">Two-component regulatory system</keyword>
<evidence type="ECO:0000313" key="10">
    <source>
        <dbReference type="EMBL" id="EFH81644.1"/>
    </source>
</evidence>
<accession>D6U564</accession>
<dbReference type="Gene3D" id="3.40.50.2300">
    <property type="match status" value="1"/>
</dbReference>
<feature type="DNA-binding region" description="OmpR/PhoB-type" evidence="7">
    <location>
        <begin position="143"/>
        <end position="239"/>
    </location>
</feature>
<evidence type="ECO:0000256" key="6">
    <source>
        <dbReference type="PROSITE-ProRule" id="PRU00169"/>
    </source>
</evidence>
<keyword evidence="5" id="KW-0804">Transcription</keyword>
<dbReference type="GO" id="GO:0032993">
    <property type="term" value="C:protein-DNA complex"/>
    <property type="evidence" value="ECO:0007669"/>
    <property type="project" value="TreeGrafter"/>
</dbReference>
<evidence type="ECO:0000259" key="9">
    <source>
        <dbReference type="PROSITE" id="PS51755"/>
    </source>
</evidence>
<dbReference type="GO" id="GO:0006355">
    <property type="term" value="P:regulation of DNA-templated transcription"/>
    <property type="evidence" value="ECO:0007669"/>
    <property type="project" value="InterPro"/>
</dbReference>
<keyword evidence="1 6" id="KW-0597">Phosphoprotein</keyword>
<dbReference type="InterPro" id="IPR001867">
    <property type="entry name" value="OmpR/PhoB-type_DNA-bd"/>
</dbReference>
<sequence length="245" mass="27552">MYRGDDAPVMEKILLVEDENDLAKIVMRELRGAGYEVFHAEDGLKALDLHERHQPDVVLLDWMLPRLNGLEVLRRLRQSSATPVLMLTARSEEADRVIGLEIGADDYLTKPFSMRELVARVRALLRRAELIKLTISADRRVASEELCLGNLRLNPQTHEVTLDGALLDLSPTEFALLQLLLRSPGRAFSRSYLIETLWSGTYIGGDRSVDNVVLRLRKKLGKLGDSIETIWGIGYRLHNGASGKV</sequence>